<proteinExistence type="predicted"/>
<name>A0A8J3UMG2_9ACTN</name>
<evidence type="ECO:0000313" key="2">
    <source>
        <dbReference type="Proteomes" id="UP000644610"/>
    </source>
</evidence>
<reference evidence="1" key="1">
    <citation type="submission" date="2021-01" db="EMBL/GenBank/DDBJ databases">
        <title>Whole genome shotgun sequence of Planotetraspora silvatica NBRC 100141.</title>
        <authorList>
            <person name="Komaki H."/>
            <person name="Tamura T."/>
        </authorList>
    </citation>
    <scope>NUCLEOTIDE SEQUENCE</scope>
    <source>
        <strain evidence="1">NBRC 100141</strain>
    </source>
</reference>
<accession>A0A8J3UMG2</accession>
<dbReference type="EMBL" id="BOOQ01000017">
    <property type="protein sequence ID" value="GII46437.1"/>
    <property type="molecule type" value="Genomic_DNA"/>
</dbReference>
<protein>
    <submittedName>
        <fullName evidence="1">Uncharacterized protein</fullName>
    </submittedName>
</protein>
<organism evidence="1 2">
    <name type="scientific">Planotetraspora silvatica</name>
    <dbReference type="NCBI Taxonomy" id="234614"/>
    <lineage>
        <taxon>Bacteria</taxon>
        <taxon>Bacillati</taxon>
        <taxon>Actinomycetota</taxon>
        <taxon>Actinomycetes</taxon>
        <taxon>Streptosporangiales</taxon>
        <taxon>Streptosporangiaceae</taxon>
        <taxon>Planotetraspora</taxon>
    </lineage>
</organism>
<comment type="caution">
    <text evidence="1">The sequence shown here is derived from an EMBL/GenBank/DDBJ whole genome shotgun (WGS) entry which is preliminary data.</text>
</comment>
<dbReference type="AlphaFoldDB" id="A0A8J3UMG2"/>
<sequence length="46" mass="5154">MSNASCDPRLPMDRVLELYADDETAPVAAQNPLLPVEKMLEILNLR</sequence>
<gene>
    <name evidence="1" type="ORF">Psi02_28610</name>
</gene>
<dbReference type="Proteomes" id="UP000644610">
    <property type="component" value="Unassembled WGS sequence"/>
</dbReference>
<evidence type="ECO:0000313" key="1">
    <source>
        <dbReference type="EMBL" id="GII46437.1"/>
    </source>
</evidence>
<keyword evidence="2" id="KW-1185">Reference proteome</keyword>